<reference evidence="2 3" key="1">
    <citation type="submission" date="2015-03" db="EMBL/GenBank/DDBJ databases">
        <title>Genome assembly of Sandaracinus amylolyticus DSM 53668.</title>
        <authorList>
            <person name="Sharma G."/>
            <person name="Subramanian S."/>
        </authorList>
    </citation>
    <scope>NUCLEOTIDE SEQUENCE [LARGE SCALE GENOMIC DNA]</scope>
    <source>
        <strain evidence="2 3">DSM 53668</strain>
    </source>
</reference>
<dbReference type="GO" id="GO:0003677">
    <property type="term" value="F:DNA binding"/>
    <property type="evidence" value="ECO:0007669"/>
    <property type="project" value="InterPro"/>
</dbReference>
<dbReference type="SUPFAM" id="SSF46955">
    <property type="entry name" value="Putative DNA-binding domain"/>
    <property type="match status" value="1"/>
</dbReference>
<dbReference type="STRING" id="927083.DB32_006024"/>
<protein>
    <recommendedName>
        <fullName evidence="1">Helix-turn-helix domain-containing protein</fullName>
    </recommendedName>
</protein>
<dbReference type="InterPro" id="IPR010093">
    <property type="entry name" value="SinI_DNA-bd"/>
</dbReference>
<dbReference type="KEGG" id="samy:DB32_006024"/>
<evidence type="ECO:0000313" key="3">
    <source>
        <dbReference type="Proteomes" id="UP000034883"/>
    </source>
</evidence>
<dbReference type="RefSeq" id="WP_053235975.1">
    <property type="nucleotide sequence ID" value="NZ_CP011125.1"/>
</dbReference>
<dbReference type="AlphaFoldDB" id="A0A0F6W6N7"/>
<dbReference type="InterPro" id="IPR009061">
    <property type="entry name" value="DNA-bd_dom_put_sf"/>
</dbReference>
<dbReference type="NCBIfam" id="TIGR01764">
    <property type="entry name" value="excise"/>
    <property type="match status" value="1"/>
</dbReference>
<sequence length="61" mass="6777">MRTISTTQAAAKLGYSDDTIRRQCEAGRIPAVRVGRTWKVSAEWVERALLKLRGGSTTVTR</sequence>
<name>A0A0F6W6N7_9BACT</name>
<dbReference type="EMBL" id="CP011125">
    <property type="protein sequence ID" value="AKF08875.1"/>
    <property type="molecule type" value="Genomic_DNA"/>
</dbReference>
<dbReference type="Proteomes" id="UP000034883">
    <property type="component" value="Chromosome"/>
</dbReference>
<feature type="domain" description="Helix-turn-helix" evidence="1">
    <location>
        <begin position="5"/>
        <end position="48"/>
    </location>
</feature>
<gene>
    <name evidence="2" type="ORF">DB32_006024</name>
</gene>
<proteinExistence type="predicted"/>
<dbReference type="Pfam" id="PF12728">
    <property type="entry name" value="HTH_17"/>
    <property type="match status" value="1"/>
</dbReference>
<dbReference type="InterPro" id="IPR041657">
    <property type="entry name" value="HTH_17"/>
</dbReference>
<dbReference type="OrthoDB" id="9805928at2"/>
<evidence type="ECO:0000259" key="1">
    <source>
        <dbReference type="Pfam" id="PF12728"/>
    </source>
</evidence>
<accession>A0A0F6W6N7</accession>
<keyword evidence="3" id="KW-1185">Reference proteome</keyword>
<evidence type="ECO:0000313" key="2">
    <source>
        <dbReference type="EMBL" id="AKF08875.1"/>
    </source>
</evidence>
<organism evidence="2 3">
    <name type="scientific">Sandaracinus amylolyticus</name>
    <dbReference type="NCBI Taxonomy" id="927083"/>
    <lineage>
        <taxon>Bacteria</taxon>
        <taxon>Pseudomonadati</taxon>
        <taxon>Myxococcota</taxon>
        <taxon>Polyangia</taxon>
        <taxon>Polyangiales</taxon>
        <taxon>Sandaracinaceae</taxon>
        <taxon>Sandaracinus</taxon>
    </lineage>
</organism>